<dbReference type="InterPro" id="IPR021280">
    <property type="entry name" value="TMEM260-like"/>
</dbReference>
<feature type="transmembrane region" description="Helical" evidence="1">
    <location>
        <begin position="349"/>
        <end position="367"/>
    </location>
</feature>
<protein>
    <recommendedName>
        <fullName evidence="4">Glycosyltransferase RgtA/B/C/D-like domain-containing protein</fullName>
    </recommendedName>
</protein>
<sequence>MKPDSFIPFGLFLVGFTIYLGTLCPSVFVGDSGEIAAASWFAGVPHSTGFPTYINISKLITFLPVGNIAYRLNIFSGLFGAGLLILPFYFLRKMNYPVQAGALSALLFMVVPNLWSQSVIARVYTLSNFLLFLSLFLCLSAIQKADFRYLCSGIFVFGMALNTHGGILSGIPAVFVLVFLYLAKSSRKPFHRITTIIVFGIIGFSTIIFIPVRGTQFPFPTWHFLNNAHYFWNYITHREYEFKLFSRSLPEMIVYLKTICAQLSGEWSLWLLIIAVFNLIFLCFKKPSEGIMLVLISSANIVQMLLYGSGSDMLIMRRFFIPTHLVLTISLSVFFWGTLNKLPKKAGHYMFFLVLFLPVIMFVQKYVHRNLRSCYLPYEYNSFALKQCSTNSALLHIGDNISFPIWYLHYVENSRPDVAEVSVTISDTESYSQRLRILFFGNPCEGHDILQYHSKYNSILNEFFERFDPLFATYSEGLLVPPGWNTRQEGILIVVSKSPWRVRTESSIIYPWHIPHGGWKMYMTDEDIELKQLADNVVAGYLSMIKEGLESKNNKNVYVAKNEIMKLVPPFFDK</sequence>
<feature type="transmembrane region" description="Helical" evidence="1">
    <location>
        <begin position="35"/>
        <end position="56"/>
    </location>
</feature>
<feature type="transmembrane region" description="Helical" evidence="1">
    <location>
        <begin position="154"/>
        <end position="181"/>
    </location>
</feature>
<feature type="transmembrane region" description="Helical" evidence="1">
    <location>
        <begin position="291"/>
        <end position="307"/>
    </location>
</feature>
<dbReference type="PANTHER" id="PTHR16214">
    <property type="entry name" value="TRANSMEMBRANE PROTEIN 260"/>
    <property type="match status" value="1"/>
</dbReference>
<keyword evidence="1" id="KW-0472">Membrane</keyword>
<comment type="caution">
    <text evidence="2">The sequence shown here is derived from an EMBL/GenBank/DDBJ whole genome shotgun (WGS) entry which is preliminary data.</text>
</comment>
<feature type="transmembrane region" description="Helical" evidence="1">
    <location>
        <begin position="7"/>
        <end position="29"/>
    </location>
</feature>
<reference evidence="2 3" key="1">
    <citation type="journal article" date="2016" name="Nat. Commun.">
        <title>Thousands of microbial genomes shed light on interconnected biogeochemical processes in an aquifer system.</title>
        <authorList>
            <person name="Anantharaman K."/>
            <person name="Brown C.T."/>
            <person name="Hug L.A."/>
            <person name="Sharon I."/>
            <person name="Castelle C.J."/>
            <person name="Probst A.J."/>
            <person name="Thomas B.C."/>
            <person name="Singh A."/>
            <person name="Wilkins M.J."/>
            <person name="Karaoz U."/>
            <person name="Brodie E.L."/>
            <person name="Williams K.H."/>
            <person name="Hubbard S.S."/>
            <person name="Banfield J.F."/>
        </authorList>
    </citation>
    <scope>NUCLEOTIDE SEQUENCE [LARGE SCALE GENOMIC DNA]</scope>
</reference>
<feature type="transmembrane region" description="Helical" evidence="1">
    <location>
        <begin position="68"/>
        <end position="90"/>
    </location>
</feature>
<evidence type="ECO:0008006" key="4">
    <source>
        <dbReference type="Google" id="ProtNLM"/>
    </source>
</evidence>
<feature type="transmembrane region" description="Helical" evidence="1">
    <location>
        <begin position="193"/>
        <end position="212"/>
    </location>
</feature>
<keyword evidence="1" id="KW-0812">Transmembrane</keyword>
<dbReference type="EMBL" id="MGDD01000342">
    <property type="protein sequence ID" value="OGL41689.1"/>
    <property type="molecule type" value="Genomic_DNA"/>
</dbReference>
<feature type="transmembrane region" description="Helical" evidence="1">
    <location>
        <begin position="96"/>
        <end position="116"/>
    </location>
</feature>
<organism evidence="2 3">
    <name type="scientific">Candidatus Schekmanbacteria bacterium RBG_13_48_7</name>
    <dbReference type="NCBI Taxonomy" id="1817878"/>
    <lineage>
        <taxon>Bacteria</taxon>
        <taxon>Candidatus Schekmaniibacteriota</taxon>
    </lineage>
</organism>
<keyword evidence="1" id="KW-1133">Transmembrane helix</keyword>
<gene>
    <name evidence="2" type="ORF">A2161_13110</name>
</gene>
<dbReference type="PANTHER" id="PTHR16214:SF3">
    <property type="entry name" value="TRANSMEMBRANE PROTEIN 260"/>
    <property type="match status" value="1"/>
</dbReference>
<name>A0A1F7RJF9_9BACT</name>
<dbReference type="AlphaFoldDB" id="A0A1F7RJF9"/>
<dbReference type="Proteomes" id="UP000179266">
    <property type="component" value="Unassembled WGS sequence"/>
</dbReference>
<evidence type="ECO:0000313" key="2">
    <source>
        <dbReference type="EMBL" id="OGL41689.1"/>
    </source>
</evidence>
<evidence type="ECO:0000313" key="3">
    <source>
        <dbReference type="Proteomes" id="UP000179266"/>
    </source>
</evidence>
<feature type="transmembrane region" description="Helical" evidence="1">
    <location>
        <begin position="319"/>
        <end position="337"/>
    </location>
</feature>
<accession>A0A1F7RJF9</accession>
<proteinExistence type="predicted"/>
<feature type="transmembrane region" description="Helical" evidence="1">
    <location>
        <begin position="123"/>
        <end position="142"/>
    </location>
</feature>
<dbReference type="Pfam" id="PF11028">
    <property type="entry name" value="TMEM260-like"/>
    <property type="match status" value="1"/>
</dbReference>
<dbReference type="InterPro" id="IPR052724">
    <property type="entry name" value="GT117_domain-containing"/>
</dbReference>
<feature type="transmembrane region" description="Helical" evidence="1">
    <location>
        <begin position="267"/>
        <end position="284"/>
    </location>
</feature>
<evidence type="ECO:0000256" key="1">
    <source>
        <dbReference type="SAM" id="Phobius"/>
    </source>
</evidence>